<evidence type="ECO:0000313" key="2">
    <source>
        <dbReference type="Proteomes" id="UP000294644"/>
    </source>
</evidence>
<keyword evidence="2" id="KW-1185">Reference proteome</keyword>
<organism evidence="1 2">
    <name type="scientific">Flavobacterium sandaracinum</name>
    <dbReference type="NCBI Taxonomy" id="2541733"/>
    <lineage>
        <taxon>Bacteria</taxon>
        <taxon>Pseudomonadati</taxon>
        <taxon>Bacteroidota</taxon>
        <taxon>Flavobacteriia</taxon>
        <taxon>Flavobacteriales</taxon>
        <taxon>Flavobacteriaceae</taxon>
        <taxon>Flavobacterium</taxon>
    </lineage>
</organism>
<gene>
    <name evidence="1" type="ORF">E0F91_06640</name>
</gene>
<dbReference type="Proteomes" id="UP000294644">
    <property type="component" value="Unassembled WGS sequence"/>
</dbReference>
<accession>A0A4R5CWM6</accession>
<dbReference type="InterPro" id="IPR005901">
    <property type="entry name" value="GLPGLI"/>
</dbReference>
<reference evidence="1 2" key="1">
    <citation type="submission" date="2019-03" db="EMBL/GenBank/DDBJ databases">
        <title>Flavobacterium LB-D12 sp. nov., isolated from arctic soil.</title>
        <authorList>
            <person name="Chaudhary D.K."/>
        </authorList>
    </citation>
    <scope>NUCLEOTIDE SEQUENCE [LARGE SCALE GENOMIC DNA]</scope>
    <source>
        <strain evidence="1 2">LB-D12</strain>
    </source>
</reference>
<dbReference type="AlphaFoldDB" id="A0A4R5CWM6"/>
<comment type="caution">
    <text evidence="1">The sequence shown here is derived from an EMBL/GenBank/DDBJ whole genome shotgun (WGS) entry which is preliminary data.</text>
</comment>
<protein>
    <submittedName>
        <fullName evidence="1">GLPGLI family protein</fullName>
    </submittedName>
</protein>
<name>A0A4R5CWM6_9FLAO</name>
<dbReference type="OrthoDB" id="1429333at2"/>
<evidence type="ECO:0000313" key="1">
    <source>
        <dbReference type="EMBL" id="TDE05172.1"/>
    </source>
</evidence>
<dbReference type="NCBIfam" id="TIGR01200">
    <property type="entry name" value="GLPGLI"/>
    <property type="match status" value="1"/>
</dbReference>
<dbReference type="EMBL" id="SMFN01000006">
    <property type="protein sequence ID" value="TDE05172.1"/>
    <property type="molecule type" value="Genomic_DNA"/>
</dbReference>
<sequence length="235" mass="26803">MNKIIVILILSAAVGYSQGKNVTVAYGLIIEKETGLFDNNAMLKSMLEKSILESKKLTFQLIITENGSKFFNEEMLDSDIASHSQRFTLAMANYMGIVINLKEKLLFQKEMLGENIYAEEDLKNNWILTNETKLIDKYLCYKATNVYTVLNGSKIFSHPVIAWYCPKLPFPYGPVGYGNLPGLILELRVRNTVYGAKNIKLNSDSNFDIKALEKIKILDKKQLEEAYYKLNDFID</sequence>
<dbReference type="Pfam" id="PF09697">
    <property type="entry name" value="Porph_ging"/>
    <property type="match status" value="1"/>
</dbReference>
<dbReference type="RefSeq" id="WP_132065543.1">
    <property type="nucleotide sequence ID" value="NZ_SMFN01000006.1"/>
</dbReference>
<proteinExistence type="predicted"/>